<name>A0A345ZD25_9BACT</name>
<dbReference type="OrthoDB" id="9810365at2"/>
<comment type="caution">
    <text evidence="9">Lacks conserved residue(s) required for the propagation of feature annotation.</text>
</comment>
<dbReference type="InterPro" id="IPR014729">
    <property type="entry name" value="Rossmann-like_a/b/a_fold"/>
</dbReference>
<dbReference type="Pfam" id="PF08264">
    <property type="entry name" value="Anticodon_1"/>
    <property type="match status" value="1"/>
</dbReference>
<evidence type="ECO:0000259" key="11">
    <source>
        <dbReference type="Pfam" id="PF00133"/>
    </source>
</evidence>
<dbReference type="InterPro" id="IPR025709">
    <property type="entry name" value="Leu_tRNA-synth_edit"/>
</dbReference>
<accession>A0A345ZD25</accession>
<dbReference type="InterPro" id="IPR015413">
    <property type="entry name" value="Methionyl/Leucyl_tRNA_Synth"/>
</dbReference>
<keyword evidence="3 9" id="KW-0436">Ligase</keyword>
<proteinExistence type="inferred from homology"/>
<dbReference type="AlphaFoldDB" id="A0A345ZD25"/>
<feature type="domain" description="Methionyl/Leucyl tRNA synthetase" evidence="13">
    <location>
        <begin position="41"/>
        <end position="183"/>
    </location>
</feature>
<dbReference type="Gene3D" id="1.10.730.10">
    <property type="entry name" value="Isoleucyl-tRNA Synthetase, Domain 1"/>
    <property type="match status" value="1"/>
</dbReference>
<dbReference type="KEGG" id="cdes:C0J27_02530"/>
<evidence type="ECO:0000256" key="1">
    <source>
        <dbReference type="ARBA" id="ARBA00005594"/>
    </source>
</evidence>
<dbReference type="GO" id="GO:0005524">
    <property type="term" value="F:ATP binding"/>
    <property type="evidence" value="ECO:0007669"/>
    <property type="project" value="UniProtKB-UniRule"/>
</dbReference>
<dbReference type="SUPFAM" id="SSF47323">
    <property type="entry name" value="Anticodon-binding domain of a subclass of class I aminoacyl-tRNA synthetases"/>
    <property type="match status" value="1"/>
</dbReference>
<protein>
    <recommendedName>
        <fullName evidence="9">Leucine--tRNA ligase</fullName>
        <ecNumber evidence="9">6.1.1.4</ecNumber>
    </recommendedName>
    <alternativeName>
        <fullName evidence="9">Leucyl-tRNA synthetase</fullName>
        <shortName evidence="9">LeuRS</shortName>
    </alternativeName>
</protein>
<evidence type="ECO:0000256" key="2">
    <source>
        <dbReference type="ARBA" id="ARBA00022490"/>
    </source>
</evidence>
<reference evidence="15 16" key="1">
    <citation type="submission" date="2017-12" db="EMBL/GenBank/DDBJ databases">
        <title>Chromulinavorax destructans is a abundant pathogen of dominant heterotrophic picoflagllates.</title>
        <authorList>
            <person name="Deeg C.M."/>
            <person name="Zimmer M."/>
            <person name="Suttle C.A."/>
        </authorList>
    </citation>
    <scope>NUCLEOTIDE SEQUENCE [LARGE SCALE GENOMIC DNA]</scope>
    <source>
        <strain evidence="15 16">SeV1</strain>
    </source>
</reference>
<feature type="domain" description="Aminoacyl-tRNA synthetase class Ia" evidence="11">
    <location>
        <begin position="424"/>
        <end position="626"/>
    </location>
</feature>
<evidence type="ECO:0000256" key="8">
    <source>
        <dbReference type="ARBA" id="ARBA00047469"/>
    </source>
</evidence>
<dbReference type="InterPro" id="IPR009080">
    <property type="entry name" value="tRNAsynth_Ia_anticodon-bd"/>
</dbReference>
<dbReference type="InterPro" id="IPR013155">
    <property type="entry name" value="M/V/L/I-tRNA-synth_anticd-bd"/>
</dbReference>
<comment type="subcellular location">
    <subcellularLocation>
        <location evidence="9">Cytoplasm</location>
    </subcellularLocation>
</comment>
<dbReference type="SUPFAM" id="SSF50677">
    <property type="entry name" value="ValRS/IleRS/LeuRS editing domain"/>
    <property type="match status" value="1"/>
</dbReference>
<dbReference type="SUPFAM" id="SSF52374">
    <property type="entry name" value="Nucleotidylyl transferase"/>
    <property type="match status" value="1"/>
</dbReference>
<dbReference type="Pfam" id="PF13603">
    <property type="entry name" value="tRNA-synt_1_2"/>
    <property type="match status" value="1"/>
</dbReference>
<dbReference type="GO" id="GO:0006429">
    <property type="term" value="P:leucyl-tRNA aminoacylation"/>
    <property type="evidence" value="ECO:0007669"/>
    <property type="project" value="UniProtKB-UniRule"/>
</dbReference>
<dbReference type="Proteomes" id="UP000254834">
    <property type="component" value="Chromosome"/>
</dbReference>
<keyword evidence="16" id="KW-1185">Reference proteome</keyword>
<dbReference type="GO" id="GO:0005829">
    <property type="term" value="C:cytosol"/>
    <property type="evidence" value="ECO:0007669"/>
    <property type="project" value="TreeGrafter"/>
</dbReference>
<evidence type="ECO:0000259" key="14">
    <source>
        <dbReference type="Pfam" id="PF13603"/>
    </source>
</evidence>
<keyword evidence="6 9" id="KW-0648">Protein biosynthesis</keyword>
<dbReference type="InterPro" id="IPR002302">
    <property type="entry name" value="Leu-tRNA-ligase"/>
</dbReference>
<evidence type="ECO:0000256" key="6">
    <source>
        <dbReference type="ARBA" id="ARBA00022917"/>
    </source>
</evidence>
<gene>
    <name evidence="9" type="primary">leuS</name>
    <name evidence="15" type="ORF">C0J27_02530</name>
</gene>
<dbReference type="EMBL" id="CP025544">
    <property type="protein sequence ID" value="AXK61192.1"/>
    <property type="molecule type" value="Genomic_DNA"/>
</dbReference>
<evidence type="ECO:0000256" key="9">
    <source>
        <dbReference type="HAMAP-Rule" id="MF_00049"/>
    </source>
</evidence>
<dbReference type="GO" id="GO:0002161">
    <property type="term" value="F:aminoacyl-tRNA deacylase activity"/>
    <property type="evidence" value="ECO:0007669"/>
    <property type="project" value="InterPro"/>
</dbReference>
<dbReference type="GO" id="GO:0004823">
    <property type="term" value="F:leucine-tRNA ligase activity"/>
    <property type="evidence" value="ECO:0007669"/>
    <property type="project" value="UniProtKB-UniRule"/>
</dbReference>
<dbReference type="Pfam" id="PF00133">
    <property type="entry name" value="tRNA-synt_1"/>
    <property type="match status" value="1"/>
</dbReference>
<evidence type="ECO:0000256" key="7">
    <source>
        <dbReference type="ARBA" id="ARBA00023146"/>
    </source>
</evidence>
<dbReference type="PANTHER" id="PTHR43740:SF2">
    <property type="entry name" value="LEUCINE--TRNA LIGASE, MITOCHONDRIAL"/>
    <property type="match status" value="1"/>
</dbReference>
<dbReference type="EC" id="6.1.1.4" evidence="9"/>
<dbReference type="CDD" id="cd00812">
    <property type="entry name" value="LeuRS_core"/>
    <property type="match status" value="1"/>
</dbReference>
<dbReference type="NCBIfam" id="TIGR00396">
    <property type="entry name" value="leuS_bact"/>
    <property type="match status" value="1"/>
</dbReference>
<feature type="binding site" evidence="9">
    <location>
        <position position="596"/>
    </location>
    <ligand>
        <name>ATP</name>
        <dbReference type="ChEBI" id="CHEBI:30616"/>
    </ligand>
</feature>
<dbReference type="FunFam" id="3.40.50.620:FF:000056">
    <property type="entry name" value="Leucine--tRNA ligase"/>
    <property type="match status" value="1"/>
</dbReference>
<feature type="domain" description="Methionyl/Valyl/Leucyl/Isoleucyl-tRNA synthetase anticodon-binding" evidence="12">
    <location>
        <begin position="665"/>
        <end position="778"/>
    </location>
</feature>
<evidence type="ECO:0000259" key="13">
    <source>
        <dbReference type="Pfam" id="PF09334"/>
    </source>
</evidence>
<feature type="short sequence motif" description="'KMSKS' region" evidence="9">
    <location>
        <begin position="593"/>
        <end position="597"/>
    </location>
</feature>
<dbReference type="InterPro" id="IPR002300">
    <property type="entry name" value="aa-tRNA-synth_Ia"/>
</dbReference>
<dbReference type="Gene3D" id="3.40.50.620">
    <property type="entry name" value="HUPs"/>
    <property type="match status" value="2"/>
</dbReference>
<sequence length="817" mass="92842">MIMSYDFKAVEHKWQNIWEQNPYGKAKDTGNGKKYYCLDMFPYPSASGLHVGHWRGYVLSDVYARVKLLQGYNVLHPMGWDAFGLPAENAAIKEGKHPAINTAKNVAIFKDQLKQIGAVYDWSKEVNTTDPDYYKWTQWIFVEMFNRGLAYEAMTAINWCPSCLTGLANEEVVHDGCDRCGTKVEQRKVRQWILKITDYAEQLLDGLDTLDWPEKVKLMQRNWIGKSKGLIFTSPVKDTNLTIQTFSAHFEACYADTFVVIAPDHQLLPTLLDGLANKEEILQQAAAMVAKRSADRKDDKEVEGIFTGRYTVDPLGNGDLPIWIASFALANYGTGIVKCSAHDERDFAFAKKYNIPLKVGMVPFGNPDLEEHVLSQQVCFTDAKHGILLHPSQFAGKNAADSRQAMIDYLVEKGLAEEKTTYRLRDWVFSRQRYWGEPIPLIHCGSCGVVAVPQDQLPVLLPDVESYEPTGTGESPLAGIDSFVNTTCPTCHGPAKRETNTMPQWAGSCWYFLRYPNPNVSDKPFDDKDMAYWMPVDLYVGGVEHAILHLLYARFYVKFLHQAGFINFDEPFTNLFNQGMVCKRSEISGAVEKMSKSKGNVVNPDDIIAKYGSDVLRMYILFMGPPELDCEWQDAGIEGINRFVHRLYTYLTNPTTMLDNATLEDKDVTKRLHQLIKTVQNRLDLFKPNTMIAAFMEWLNDATKQNMRLSRSSMEQILVLFSTVAPHMGSELLESLLQVKLENCVWPVADESLIEVENATIAIQINGKMRGTLHVDLQMNQVDIEQAARDQQAKWFEDKEIVKIIYIQHKMISFVVR</sequence>
<keyword evidence="5 9" id="KW-0067">ATP-binding</keyword>
<evidence type="ECO:0000259" key="12">
    <source>
        <dbReference type="Pfam" id="PF08264"/>
    </source>
</evidence>
<evidence type="ECO:0000256" key="5">
    <source>
        <dbReference type="ARBA" id="ARBA00022840"/>
    </source>
</evidence>
<dbReference type="Gene3D" id="3.10.20.590">
    <property type="match status" value="1"/>
</dbReference>
<dbReference type="HAMAP" id="MF_00049_B">
    <property type="entry name" value="Leu_tRNA_synth_B"/>
    <property type="match status" value="1"/>
</dbReference>
<dbReference type="Pfam" id="PF09334">
    <property type="entry name" value="tRNA-synt_1g"/>
    <property type="match status" value="1"/>
</dbReference>
<dbReference type="InterPro" id="IPR009008">
    <property type="entry name" value="Val/Leu/Ile-tRNA-synth_edit"/>
</dbReference>
<keyword evidence="7 9" id="KW-0030">Aminoacyl-tRNA synthetase</keyword>
<dbReference type="PRINTS" id="PR00985">
    <property type="entry name" value="TRNASYNTHLEU"/>
</dbReference>
<evidence type="ECO:0000256" key="3">
    <source>
        <dbReference type="ARBA" id="ARBA00022598"/>
    </source>
</evidence>
<organism evidence="15 16">
    <name type="scientific">Candidatus Chromulinivorax destructor</name>
    <dbReference type="NCBI Taxonomy" id="2066483"/>
    <lineage>
        <taxon>Bacteria</taxon>
        <taxon>Candidatus Babelota</taxon>
        <taxon>Candidatus Babeliae</taxon>
        <taxon>Candidatus Babeliales</taxon>
        <taxon>Candidatus Chromulinivoraceae</taxon>
        <taxon>Candidatus Chromulinivorax</taxon>
    </lineage>
</organism>
<dbReference type="FunFam" id="3.40.50.620:FF:000003">
    <property type="entry name" value="Leucine--tRNA ligase"/>
    <property type="match status" value="1"/>
</dbReference>
<keyword evidence="2 9" id="KW-0963">Cytoplasm</keyword>
<evidence type="ECO:0000313" key="15">
    <source>
        <dbReference type="EMBL" id="AXK61192.1"/>
    </source>
</evidence>
<dbReference type="FunFam" id="1.10.730.10:FF:000002">
    <property type="entry name" value="Leucine--tRNA ligase"/>
    <property type="match status" value="1"/>
</dbReference>
<keyword evidence="4 9" id="KW-0547">Nucleotide-binding</keyword>
<evidence type="ECO:0000256" key="4">
    <source>
        <dbReference type="ARBA" id="ARBA00022741"/>
    </source>
</evidence>
<evidence type="ECO:0000256" key="10">
    <source>
        <dbReference type="RuleBase" id="RU363039"/>
    </source>
</evidence>
<comment type="similarity">
    <text evidence="1 9 10">Belongs to the class-I aminoacyl-tRNA synthetase family.</text>
</comment>
<evidence type="ECO:0000313" key="16">
    <source>
        <dbReference type="Proteomes" id="UP000254834"/>
    </source>
</evidence>
<dbReference type="PANTHER" id="PTHR43740">
    <property type="entry name" value="LEUCYL-TRNA SYNTHETASE"/>
    <property type="match status" value="1"/>
</dbReference>
<comment type="catalytic activity">
    <reaction evidence="8 9">
        <text>tRNA(Leu) + L-leucine + ATP = L-leucyl-tRNA(Leu) + AMP + diphosphate</text>
        <dbReference type="Rhea" id="RHEA:11688"/>
        <dbReference type="Rhea" id="RHEA-COMP:9613"/>
        <dbReference type="Rhea" id="RHEA-COMP:9622"/>
        <dbReference type="ChEBI" id="CHEBI:30616"/>
        <dbReference type="ChEBI" id="CHEBI:33019"/>
        <dbReference type="ChEBI" id="CHEBI:57427"/>
        <dbReference type="ChEBI" id="CHEBI:78442"/>
        <dbReference type="ChEBI" id="CHEBI:78494"/>
        <dbReference type="ChEBI" id="CHEBI:456215"/>
        <dbReference type="EC" id="6.1.1.4"/>
    </reaction>
</comment>
<feature type="domain" description="Leucyl-tRNA synthetase editing" evidence="14">
    <location>
        <begin position="221"/>
        <end position="410"/>
    </location>
</feature>